<name>A0AAN1MR17_9BURK</name>
<dbReference type="SUPFAM" id="SSF141868">
    <property type="entry name" value="EAL domain-like"/>
    <property type="match status" value="1"/>
</dbReference>
<dbReference type="Pfam" id="PF12792">
    <property type="entry name" value="CSS-motif"/>
    <property type="match status" value="1"/>
</dbReference>
<evidence type="ECO:0000259" key="11">
    <source>
        <dbReference type="PROSITE" id="PS50883"/>
    </source>
</evidence>
<dbReference type="GO" id="GO:0071111">
    <property type="term" value="F:cyclic-guanylate-specific phosphodiesterase activity"/>
    <property type="evidence" value="ECO:0007669"/>
    <property type="project" value="UniProtKB-EC"/>
</dbReference>
<accession>A0AAN1MR17</accession>
<organism evidence="12 13">
    <name type="scientific">Paraburkholderia hospita</name>
    <dbReference type="NCBI Taxonomy" id="169430"/>
    <lineage>
        <taxon>Bacteria</taxon>
        <taxon>Pseudomonadati</taxon>
        <taxon>Pseudomonadota</taxon>
        <taxon>Betaproteobacteria</taxon>
        <taxon>Burkholderiales</taxon>
        <taxon>Burkholderiaceae</taxon>
        <taxon>Paraburkholderia</taxon>
    </lineage>
</organism>
<dbReference type="Gene3D" id="3.20.20.450">
    <property type="entry name" value="EAL domain"/>
    <property type="match status" value="1"/>
</dbReference>
<keyword evidence="8 10" id="KW-0472">Membrane</keyword>
<feature type="transmembrane region" description="Helical" evidence="10">
    <location>
        <begin position="252"/>
        <end position="278"/>
    </location>
</feature>
<dbReference type="PROSITE" id="PS50883">
    <property type="entry name" value="EAL"/>
    <property type="match status" value="1"/>
</dbReference>
<proteinExistence type="predicted"/>
<evidence type="ECO:0000256" key="4">
    <source>
        <dbReference type="ARBA" id="ARBA00022636"/>
    </source>
</evidence>
<keyword evidence="5 10" id="KW-0812">Transmembrane</keyword>
<evidence type="ECO:0000256" key="8">
    <source>
        <dbReference type="ARBA" id="ARBA00023136"/>
    </source>
</evidence>
<dbReference type="Proteomes" id="UP000236649">
    <property type="component" value="Chromosome 4"/>
</dbReference>
<dbReference type="CDD" id="cd01948">
    <property type="entry name" value="EAL"/>
    <property type="match status" value="1"/>
</dbReference>
<dbReference type="Pfam" id="PF00563">
    <property type="entry name" value="EAL"/>
    <property type="match status" value="1"/>
</dbReference>
<dbReference type="InterPro" id="IPR024744">
    <property type="entry name" value="CSS-motif_dom"/>
</dbReference>
<dbReference type="PANTHER" id="PTHR33121:SF79">
    <property type="entry name" value="CYCLIC DI-GMP PHOSPHODIESTERASE PDED-RELATED"/>
    <property type="match status" value="1"/>
</dbReference>
<dbReference type="InterPro" id="IPR035919">
    <property type="entry name" value="EAL_sf"/>
</dbReference>
<evidence type="ECO:0000256" key="2">
    <source>
        <dbReference type="ARBA" id="ARBA00012282"/>
    </source>
</evidence>
<evidence type="ECO:0000256" key="10">
    <source>
        <dbReference type="SAM" id="Phobius"/>
    </source>
</evidence>
<sequence>MSDSNKKTARKAELPKISSSFRRLSPRGTLCAAIAGGAVLMFIAICVGEHLATLALRENERLIGNDLAASVDRVLDSASSSSRANVEALSGSPCIEVERKLAELETHLRYVRAVALVENGRVYCSSALGRVDVPLSAYVRARRRARGIALLAETPFQPGVPVLVVFNSTTSNSGVLYVIEADYLADVLVHGVRYGAERAAFAISGNGLLDEKGRFYSAVDADAYYSTRVTSRAWPFAIVVASSPDLMARKRWGFAVASGAVGLLIAGLIAAMYLLAFAPRRLLLAAVRQGLKRNEFYLVYQPIVAMTDRSVVGVEALLRWHHAKWGPISPAVFMEEVESSDLLEEATRFVLQTALAEMSAMAPALPLRIAVNIAPRDLERKGFVAEVVAAVRSLPPNTTLVLELTERFLLSESARTSAAFSALRAEGVRFAIDDFGTEHSNLDLLNRFPFDYIKIDRQFVSQVDTGGADLIAAIVALARHFDLKVIAEGVETQSQHDGLKSVGVPYAQGYLYQRPATAQRLAASISSAGETAQL</sequence>
<evidence type="ECO:0000313" key="13">
    <source>
        <dbReference type="Proteomes" id="UP000236649"/>
    </source>
</evidence>
<feature type="domain" description="EAL" evidence="11">
    <location>
        <begin position="280"/>
        <end position="529"/>
    </location>
</feature>
<evidence type="ECO:0000256" key="1">
    <source>
        <dbReference type="ARBA" id="ARBA00004651"/>
    </source>
</evidence>
<protein>
    <recommendedName>
        <fullName evidence="2">cyclic-guanylate-specific phosphodiesterase</fullName>
        <ecNumber evidence="2">3.1.4.52</ecNumber>
    </recommendedName>
</protein>
<dbReference type="EC" id="3.1.4.52" evidence="2"/>
<keyword evidence="6" id="KW-0378">Hydrolase</keyword>
<evidence type="ECO:0000256" key="7">
    <source>
        <dbReference type="ARBA" id="ARBA00022989"/>
    </source>
</evidence>
<evidence type="ECO:0000256" key="3">
    <source>
        <dbReference type="ARBA" id="ARBA00022475"/>
    </source>
</evidence>
<keyword evidence="4" id="KW-0973">c-di-GMP</keyword>
<dbReference type="GO" id="GO:0005886">
    <property type="term" value="C:plasma membrane"/>
    <property type="evidence" value="ECO:0007669"/>
    <property type="project" value="UniProtKB-SubCell"/>
</dbReference>
<dbReference type="InterPro" id="IPR001633">
    <property type="entry name" value="EAL_dom"/>
</dbReference>
<dbReference type="AlphaFoldDB" id="A0AAN1MR17"/>
<dbReference type="SMART" id="SM00052">
    <property type="entry name" value="EAL"/>
    <property type="match status" value="1"/>
</dbReference>
<evidence type="ECO:0000256" key="5">
    <source>
        <dbReference type="ARBA" id="ARBA00022692"/>
    </source>
</evidence>
<dbReference type="PANTHER" id="PTHR33121">
    <property type="entry name" value="CYCLIC DI-GMP PHOSPHODIESTERASE PDEF"/>
    <property type="match status" value="1"/>
</dbReference>
<dbReference type="EMBL" id="CP026108">
    <property type="protein sequence ID" value="AUT75971.1"/>
    <property type="molecule type" value="Genomic_DNA"/>
</dbReference>
<comment type="catalytic activity">
    <reaction evidence="9">
        <text>3',3'-c-di-GMP + H2O = 5'-phosphoguanylyl(3'-&gt;5')guanosine + H(+)</text>
        <dbReference type="Rhea" id="RHEA:24902"/>
        <dbReference type="ChEBI" id="CHEBI:15377"/>
        <dbReference type="ChEBI" id="CHEBI:15378"/>
        <dbReference type="ChEBI" id="CHEBI:58754"/>
        <dbReference type="ChEBI" id="CHEBI:58805"/>
        <dbReference type="EC" id="3.1.4.52"/>
    </reaction>
</comment>
<keyword evidence="3" id="KW-1003">Cell membrane</keyword>
<evidence type="ECO:0000256" key="6">
    <source>
        <dbReference type="ARBA" id="ARBA00022801"/>
    </source>
</evidence>
<keyword evidence="7 10" id="KW-1133">Transmembrane helix</keyword>
<dbReference type="KEGG" id="phs:C2L64_47925"/>
<evidence type="ECO:0000256" key="9">
    <source>
        <dbReference type="ARBA" id="ARBA00034290"/>
    </source>
</evidence>
<reference evidence="12 13" key="1">
    <citation type="submission" date="2018-01" db="EMBL/GenBank/DDBJ databases">
        <title>Species boundaries and ecological features among Paraburkholderia terrae DSMZ17804T, P. hospita DSMZ17164T and P. caribensis DSMZ13236T.</title>
        <authorList>
            <person name="Pratama A.A."/>
        </authorList>
    </citation>
    <scope>NUCLEOTIDE SEQUENCE [LARGE SCALE GENOMIC DNA]</scope>
    <source>
        <strain evidence="12 13">DSM 17164</strain>
    </source>
</reference>
<evidence type="ECO:0000313" key="12">
    <source>
        <dbReference type="EMBL" id="AUT75971.1"/>
    </source>
</evidence>
<gene>
    <name evidence="12" type="ORF">C2L64_47925</name>
</gene>
<dbReference type="InterPro" id="IPR050706">
    <property type="entry name" value="Cyclic-di-GMP_PDE-like"/>
</dbReference>
<comment type="subcellular location">
    <subcellularLocation>
        <location evidence="1">Cell membrane</location>
        <topology evidence="1">Multi-pass membrane protein</topology>
    </subcellularLocation>
</comment>